<organism evidence="1">
    <name type="scientific">gut metagenome</name>
    <dbReference type="NCBI Taxonomy" id="749906"/>
    <lineage>
        <taxon>unclassified sequences</taxon>
        <taxon>metagenomes</taxon>
        <taxon>organismal metagenomes</taxon>
    </lineage>
</organism>
<feature type="non-terminal residue" evidence="1">
    <location>
        <position position="79"/>
    </location>
</feature>
<evidence type="ECO:0000313" key="1">
    <source>
        <dbReference type="EMBL" id="EJW91308.1"/>
    </source>
</evidence>
<gene>
    <name evidence="1" type="ORF">EVA_20585</name>
</gene>
<protein>
    <submittedName>
        <fullName evidence="1">Pilus assembly protein CpaF</fullName>
    </submittedName>
</protein>
<reference evidence="1" key="1">
    <citation type="journal article" date="2012" name="PLoS ONE">
        <title>Gene sets for utilization of primary and secondary nutrition supplies in the distal gut of endangered iberian lynx.</title>
        <authorList>
            <person name="Alcaide M."/>
            <person name="Messina E."/>
            <person name="Richter M."/>
            <person name="Bargiela R."/>
            <person name="Peplies J."/>
            <person name="Huws S.A."/>
            <person name="Newbold C.J."/>
            <person name="Golyshin P.N."/>
            <person name="Simon M.A."/>
            <person name="Lopez G."/>
            <person name="Yakimov M.M."/>
            <person name="Ferrer M."/>
        </authorList>
    </citation>
    <scope>NUCLEOTIDE SEQUENCE</scope>
</reference>
<name>J9FA42_9ZZZZ</name>
<comment type="caution">
    <text evidence="1">The sequence shown here is derived from an EMBL/GenBank/DDBJ whole genome shotgun (WGS) entry which is preliminary data.</text>
</comment>
<proteinExistence type="predicted"/>
<sequence>MEENIERNREDFLNLRKQLVEYLENTWEETDEEVMESIDHLILEYCKKNYLSIARREILRVELFQSVRKMDVLEELLED</sequence>
<dbReference type="EMBL" id="AMCI01008259">
    <property type="protein sequence ID" value="EJW91308.1"/>
    <property type="molecule type" value="Genomic_DNA"/>
</dbReference>
<accession>J9FA42</accession>
<dbReference type="AlphaFoldDB" id="J9FA42"/>